<dbReference type="Pfam" id="PF00583">
    <property type="entry name" value="Acetyltransf_1"/>
    <property type="match status" value="1"/>
</dbReference>
<evidence type="ECO:0000259" key="3">
    <source>
        <dbReference type="PROSITE" id="PS51186"/>
    </source>
</evidence>
<dbReference type="CDD" id="cd04301">
    <property type="entry name" value="NAT_SF"/>
    <property type="match status" value="1"/>
</dbReference>
<reference evidence="4 5" key="1">
    <citation type="journal article" date="2014" name="Genome Announc.">
        <title>Draft Genome Sequence of Streptomyces fradiae ATCC 19609, a Strain Highly Sensitive to Antibiotics.</title>
        <authorList>
            <person name="Bekker O.B."/>
            <person name="Klimina K.M."/>
            <person name="Vatlin A.A."/>
            <person name="Zakharevich N.V."/>
            <person name="Kasianov A.S."/>
            <person name="Danilenko V.N."/>
        </authorList>
    </citation>
    <scope>NUCLEOTIDE SEQUENCE [LARGE SCALE GENOMIC DNA]</scope>
    <source>
        <strain evidence="4 5">ATCC 19609</strain>
    </source>
</reference>
<evidence type="ECO:0000313" key="5">
    <source>
        <dbReference type="Proteomes" id="UP000028058"/>
    </source>
</evidence>
<evidence type="ECO:0000313" key="4">
    <source>
        <dbReference type="EMBL" id="RKM99155.1"/>
    </source>
</evidence>
<keyword evidence="1" id="KW-0808">Transferase</keyword>
<dbReference type="AlphaFoldDB" id="A0A3M8FDB7"/>
<dbReference type="GeneID" id="300077647"/>
<dbReference type="PANTHER" id="PTHR43420">
    <property type="entry name" value="ACETYLTRANSFERASE"/>
    <property type="match status" value="1"/>
</dbReference>
<feature type="domain" description="N-acetyltransferase" evidence="3">
    <location>
        <begin position="26"/>
        <end position="172"/>
    </location>
</feature>
<protein>
    <submittedName>
        <fullName evidence="4">N-acetyltransferase</fullName>
    </submittedName>
</protein>
<proteinExistence type="predicted"/>
<dbReference type="InterPro" id="IPR050680">
    <property type="entry name" value="YpeA/RimI_acetyltransf"/>
</dbReference>
<evidence type="ECO:0000256" key="2">
    <source>
        <dbReference type="ARBA" id="ARBA00023315"/>
    </source>
</evidence>
<dbReference type="EMBL" id="JNAD02000001">
    <property type="protein sequence ID" value="RKM99155.1"/>
    <property type="molecule type" value="Genomic_DNA"/>
</dbReference>
<dbReference type="GO" id="GO:0016747">
    <property type="term" value="F:acyltransferase activity, transferring groups other than amino-acyl groups"/>
    <property type="evidence" value="ECO:0007669"/>
    <property type="project" value="InterPro"/>
</dbReference>
<dbReference type="RefSeq" id="WP_043469103.1">
    <property type="nucleotide sequence ID" value="NZ_CP134822.1"/>
</dbReference>
<dbReference type="InterPro" id="IPR000182">
    <property type="entry name" value="GNAT_dom"/>
</dbReference>
<dbReference type="PANTHER" id="PTHR43420:SF12">
    <property type="entry name" value="N-ACETYLTRANSFERASE DOMAIN-CONTAINING PROTEIN"/>
    <property type="match status" value="1"/>
</dbReference>
<sequence length="173" mass="19133">MTALSGDRLPLSAVSAVSLAPESRPPWVRTITEEDLPPLSRLDEEVFAEHAYPYFVLRQLYDLHGDQLLVLDDGDSLVGYVLVGTQSDKSRSWILGLGIDSGSRGRGFGRQLMAEALRRLRAEGVGEVRLTVEPANTAAVELYESLGFARLDHHENYFGPGDARLVMTLPLRR</sequence>
<evidence type="ECO:0000256" key="1">
    <source>
        <dbReference type="ARBA" id="ARBA00022679"/>
    </source>
</evidence>
<organism evidence="4 5">
    <name type="scientific">Streptomyces xinghaiensis</name>
    <dbReference type="NCBI Taxonomy" id="1038928"/>
    <lineage>
        <taxon>Bacteria</taxon>
        <taxon>Bacillati</taxon>
        <taxon>Actinomycetota</taxon>
        <taxon>Actinomycetes</taxon>
        <taxon>Kitasatosporales</taxon>
        <taxon>Streptomycetaceae</taxon>
        <taxon>Streptomyces</taxon>
    </lineage>
</organism>
<dbReference type="SUPFAM" id="SSF55729">
    <property type="entry name" value="Acyl-CoA N-acyltransferases (Nat)"/>
    <property type="match status" value="1"/>
</dbReference>
<accession>A0A3M8FDB7</accession>
<dbReference type="PROSITE" id="PS51186">
    <property type="entry name" value="GNAT"/>
    <property type="match status" value="1"/>
</dbReference>
<dbReference type="Gene3D" id="3.40.630.30">
    <property type="match status" value="1"/>
</dbReference>
<comment type="caution">
    <text evidence="4">The sequence shown here is derived from an EMBL/GenBank/DDBJ whole genome shotgun (WGS) entry which is preliminary data.</text>
</comment>
<dbReference type="Proteomes" id="UP000028058">
    <property type="component" value="Unassembled WGS sequence"/>
</dbReference>
<dbReference type="OrthoDB" id="5187710at2"/>
<dbReference type="InterPro" id="IPR016181">
    <property type="entry name" value="Acyl_CoA_acyltransferase"/>
</dbReference>
<keyword evidence="2" id="KW-0012">Acyltransferase</keyword>
<keyword evidence="5" id="KW-1185">Reference proteome</keyword>
<gene>
    <name evidence="4" type="ORF">SFRA_002860</name>
</gene>
<name>A0A3M8FDB7_9ACTN</name>